<dbReference type="Proteomes" id="UP000597762">
    <property type="component" value="Unassembled WGS sequence"/>
</dbReference>
<keyword evidence="3" id="KW-1185">Reference proteome</keyword>
<dbReference type="Pfam" id="PF00328">
    <property type="entry name" value="His_Phos_2"/>
    <property type="match status" value="2"/>
</dbReference>
<keyword evidence="2" id="KW-0378">Hydrolase</keyword>
<dbReference type="CDD" id="cd07061">
    <property type="entry name" value="HP_HAP_like"/>
    <property type="match status" value="1"/>
</dbReference>
<dbReference type="InterPro" id="IPR033379">
    <property type="entry name" value="Acid_Pase_AS"/>
</dbReference>
<dbReference type="SUPFAM" id="SSF53254">
    <property type="entry name" value="Phosphoglycerate mutase-like"/>
    <property type="match status" value="1"/>
</dbReference>
<dbReference type="EC" id="3.1.3.2" evidence="2"/>
<dbReference type="InterPro" id="IPR050645">
    <property type="entry name" value="Histidine_acid_phosphatase"/>
</dbReference>
<dbReference type="InterPro" id="IPR029033">
    <property type="entry name" value="His_PPase_superfam"/>
</dbReference>
<accession>A0A812AVP0</accession>
<evidence type="ECO:0000256" key="1">
    <source>
        <dbReference type="ARBA" id="ARBA00005375"/>
    </source>
</evidence>
<dbReference type="InterPro" id="IPR000560">
    <property type="entry name" value="His_Pase_clade-2"/>
</dbReference>
<dbReference type="GO" id="GO:0005739">
    <property type="term" value="C:mitochondrion"/>
    <property type="evidence" value="ECO:0007669"/>
    <property type="project" value="TreeGrafter"/>
</dbReference>
<organism evidence="2 3">
    <name type="scientific">Acanthosepion pharaonis</name>
    <name type="common">Pharaoh cuttlefish</name>
    <name type="synonym">Sepia pharaonis</name>
    <dbReference type="NCBI Taxonomy" id="158019"/>
    <lineage>
        <taxon>Eukaryota</taxon>
        <taxon>Metazoa</taxon>
        <taxon>Spiralia</taxon>
        <taxon>Lophotrochozoa</taxon>
        <taxon>Mollusca</taxon>
        <taxon>Cephalopoda</taxon>
        <taxon>Coleoidea</taxon>
        <taxon>Decapodiformes</taxon>
        <taxon>Sepiida</taxon>
        <taxon>Sepiina</taxon>
        <taxon>Sepiidae</taxon>
        <taxon>Acanthosepion</taxon>
    </lineage>
</organism>
<sequence length="457" mass="50854">MNSDAVCSNCHRLENDNITGGWLGQSSASSMLNMDEGESNNSGLSEEQLPVGLVLKKALIIFRHGARTPLFTIPNIPQANYEAESLMVDMAETSFGYDIINAQSNGPRPFSQAETCYSSVVLKGGCLSGQLTLLGQQQTYNLGQVLKKDYVVHHKLIDQEYNKDQIFLKSTNINRTVKSLCCVIAGLFGVESLQKKAPVQIPVSDESNEVLIPNPTYCPNLQIYHLQAQKNADLASGTLHDRLIIEKCIGIDSINTKHRLRWIETRDDLVARMAHNLEIPKELVPYMEMIDKNATMQLYHAVCGQTDKDNPVACMLSCGKAINMFLEHLKMDSDEGSYRLYLYSCHDSTLTALLGAFGIFDFKWPPFAADLRIELYEDRESKKFVKVSYLSKNVIARGCTEIYTPYAKFMKGISSLAVDTDSHAAACCCKEIEKLAHGNNAINEDTDDPEEHTKADG</sequence>
<comment type="caution">
    <text evidence="2">The sequence shown here is derived from an EMBL/GenBank/DDBJ whole genome shotgun (WGS) entry which is preliminary data.</text>
</comment>
<dbReference type="PROSITE" id="PS00616">
    <property type="entry name" value="HIS_ACID_PHOSPHAT_1"/>
    <property type="match status" value="1"/>
</dbReference>
<dbReference type="GO" id="GO:2001311">
    <property type="term" value="P:lysobisphosphatidic acid metabolic process"/>
    <property type="evidence" value="ECO:0007669"/>
    <property type="project" value="TreeGrafter"/>
</dbReference>
<evidence type="ECO:0000313" key="3">
    <source>
        <dbReference type="Proteomes" id="UP000597762"/>
    </source>
</evidence>
<dbReference type="OrthoDB" id="10257284at2759"/>
<dbReference type="GO" id="GO:0052642">
    <property type="term" value="F:lysophosphatidic acid phosphatase activity"/>
    <property type="evidence" value="ECO:0007669"/>
    <property type="project" value="TreeGrafter"/>
</dbReference>
<proteinExistence type="inferred from homology"/>
<evidence type="ECO:0000313" key="2">
    <source>
        <dbReference type="EMBL" id="CAE1163669.1"/>
    </source>
</evidence>
<dbReference type="EMBL" id="CAHIKZ030000250">
    <property type="protein sequence ID" value="CAE1163669.1"/>
    <property type="molecule type" value="Genomic_DNA"/>
</dbReference>
<dbReference type="Gene3D" id="3.40.50.1240">
    <property type="entry name" value="Phosphoglycerate mutase-like"/>
    <property type="match status" value="1"/>
</dbReference>
<reference evidence="2" key="1">
    <citation type="submission" date="2021-01" db="EMBL/GenBank/DDBJ databases">
        <authorList>
            <person name="Li R."/>
            <person name="Bekaert M."/>
        </authorList>
    </citation>
    <scope>NUCLEOTIDE SEQUENCE</scope>
    <source>
        <strain evidence="2">Farmed</strain>
    </source>
</reference>
<comment type="similarity">
    <text evidence="1">Belongs to the histidine acid phosphatase family.</text>
</comment>
<protein>
    <submittedName>
        <fullName evidence="2">ACP6</fullName>
        <ecNumber evidence="2">3.1.3.2</ecNumber>
    </submittedName>
</protein>
<dbReference type="AlphaFoldDB" id="A0A812AVP0"/>
<dbReference type="PANTHER" id="PTHR11567:SF202">
    <property type="entry name" value="LYSOPHOSPHATIDIC ACID PHOSPHATASE TYPE 6"/>
    <property type="match status" value="1"/>
</dbReference>
<name>A0A812AVP0_ACAPH</name>
<dbReference type="GO" id="GO:0003993">
    <property type="term" value="F:acid phosphatase activity"/>
    <property type="evidence" value="ECO:0007669"/>
    <property type="project" value="UniProtKB-EC"/>
</dbReference>
<dbReference type="PANTHER" id="PTHR11567">
    <property type="entry name" value="ACID PHOSPHATASE-RELATED"/>
    <property type="match status" value="1"/>
</dbReference>
<gene>
    <name evidence="2" type="ORF">SPHA_7753</name>
</gene>